<comment type="caution">
    <text evidence="3">The sequence shown here is derived from an EMBL/GenBank/DDBJ whole genome shotgun (WGS) entry which is preliminary data.</text>
</comment>
<feature type="chain" id="PRO_5045949521" description="Cyanovirin-N domain-containing protein" evidence="1">
    <location>
        <begin position="27"/>
        <end position="153"/>
    </location>
</feature>
<dbReference type="GeneID" id="98122992"/>
<reference evidence="3 4" key="1">
    <citation type="journal article" date="2024" name="Commun. Biol.">
        <title>Comparative genomic analysis of thermophilic fungi reveals convergent evolutionary adaptations and gene losses.</title>
        <authorList>
            <person name="Steindorff A.S."/>
            <person name="Aguilar-Pontes M.V."/>
            <person name="Robinson A.J."/>
            <person name="Andreopoulos B."/>
            <person name="LaButti K."/>
            <person name="Kuo A."/>
            <person name="Mondo S."/>
            <person name="Riley R."/>
            <person name="Otillar R."/>
            <person name="Haridas S."/>
            <person name="Lipzen A."/>
            <person name="Grimwood J."/>
            <person name="Schmutz J."/>
            <person name="Clum A."/>
            <person name="Reid I.D."/>
            <person name="Moisan M.C."/>
            <person name="Butler G."/>
            <person name="Nguyen T.T.M."/>
            <person name="Dewar K."/>
            <person name="Conant G."/>
            <person name="Drula E."/>
            <person name="Henrissat B."/>
            <person name="Hansel C."/>
            <person name="Singer S."/>
            <person name="Hutchinson M.I."/>
            <person name="de Vries R.P."/>
            <person name="Natvig D.O."/>
            <person name="Powell A.J."/>
            <person name="Tsang A."/>
            <person name="Grigoriev I.V."/>
        </authorList>
    </citation>
    <scope>NUCLEOTIDE SEQUENCE [LARGE SCALE GENOMIC DNA]</scope>
    <source>
        <strain evidence="3 4">ATCC 22073</strain>
    </source>
</reference>
<dbReference type="InterPro" id="IPR036673">
    <property type="entry name" value="Cyanovirin-N_sf"/>
</dbReference>
<keyword evidence="4" id="KW-1185">Reference proteome</keyword>
<dbReference type="SUPFAM" id="SSF51322">
    <property type="entry name" value="Cyanovirin-N"/>
    <property type="match status" value="1"/>
</dbReference>
<dbReference type="RefSeq" id="XP_070868653.1">
    <property type="nucleotide sequence ID" value="XM_071008348.1"/>
</dbReference>
<feature type="domain" description="Cyanovirin-N" evidence="2">
    <location>
        <begin position="32"/>
        <end position="139"/>
    </location>
</feature>
<evidence type="ECO:0000313" key="3">
    <source>
        <dbReference type="EMBL" id="KAL2269929.1"/>
    </source>
</evidence>
<proteinExistence type="predicted"/>
<sequence length="153" mass="16949">MRPVARSSQTLGLVALVISGVVTKQAVQIQEFTKTCAYSKSTLSDGHHWLRTACRHDMMAVWGYDTTWLDLDNCVGNLAGKLVVQDRGRYSASCSKCRLYKEWQIETMMLECSCIGLDGTVHITDLDLNTALRNQHGTLACFDHVGNSSAPRP</sequence>
<accession>A0ABR4DIS3</accession>
<dbReference type="EMBL" id="JAZGUE010000002">
    <property type="protein sequence ID" value="KAL2269929.1"/>
    <property type="molecule type" value="Genomic_DNA"/>
</dbReference>
<dbReference type="Proteomes" id="UP001600064">
    <property type="component" value="Unassembled WGS sequence"/>
</dbReference>
<dbReference type="InterPro" id="IPR011058">
    <property type="entry name" value="Cyanovirin-N"/>
</dbReference>
<name>A0ABR4DIS3_9PEZI</name>
<feature type="signal peptide" evidence="1">
    <location>
        <begin position="1"/>
        <end position="26"/>
    </location>
</feature>
<dbReference type="Pfam" id="PF08881">
    <property type="entry name" value="CVNH"/>
    <property type="match status" value="1"/>
</dbReference>
<keyword evidence="1" id="KW-0732">Signal</keyword>
<evidence type="ECO:0000259" key="2">
    <source>
        <dbReference type="Pfam" id="PF08881"/>
    </source>
</evidence>
<organism evidence="3 4">
    <name type="scientific">Remersonia thermophila</name>
    <dbReference type="NCBI Taxonomy" id="72144"/>
    <lineage>
        <taxon>Eukaryota</taxon>
        <taxon>Fungi</taxon>
        <taxon>Dikarya</taxon>
        <taxon>Ascomycota</taxon>
        <taxon>Pezizomycotina</taxon>
        <taxon>Sordariomycetes</taxon>
        <taxon>Sordariomycetidae</taxon>
        <taxon>Sordariales</taxon>
        <taxon>Sordariales incertae sedis</taxon>
        <taxon>Remersonia</taxon>
    </lineage>
</organism>
<protein>
    <recommendedName>
        <fullName evidence="2">Cyanovirin-N domain-containing protein</fullName>
    </recommendedName>
</protein>
<evidence type="ECO:0000313" key="4">
    <source>
        <dbReference type="Proteomes" id="UP001600064"/>
    </source>
</evidence>
<gene>
    <name evidence="3" type="ORF">VTJ83DRAFT_2113</name>
</gene>
<dbReference type="Gene3D" id="2.30.60.10">
    <property type="entry name" value="Cyanovirin-N"/>
    <property type="match status" value="1"/>
</dbReference>
<evidence type="ECO:0000256" key="1">
    <source>
        <dbReference type="SAM" id="SignalP"/>
    </source>
</evidence>